<dbReference type="GO" id="GO:0015658">
    <property type="term" value="F:branched-chain amino acid transmembrane transporter activity"/>
    <property type="evidence" value="ECO:0007669"/>
    <property type="project" value="TreeGrafter"/>
</dbReference>
<reference evidence="7" key="1">
    <citation type="submission" date="2020-12" db="EMBL/GenBank/DDBJ databases">
        <title>Bacterial taxonomy.</title>
        <authorList>
            <person name="Pan X."/>
        </authorList>
    </citation>
    <scope>NUCLEOTIDE SEQUENCE</scope>
    <source>
        <strain evidence="7">B2012</strain>
    </source>
</reference>
<dbReference type="EMBL" id="JAEKJA010000026">
    <property type="protein sequence ID" value="MBJ3778359.1"/>
    <property type="molecule type" value="Genomic_DNA"/>
</dbReference>
<gene>
    <name evidence="7" type="ORF">JCR33_21850</name>
</gene>
<dbReference type="GO" id="GO:0016887">
    <property type="term" value="F:ATP hydrolysis activity"/>
    <property type="evidence" value="ECO:0007669"/>
    <property type="project" value="InterPro"/>
</dbReference>
<sequence>MLTVEGLVGGYGAADEVVKGVGLTVAPGEILTVIGPNGAGKSTALKLVSGLLRCKAGSVRLGESDLSSLDPQGRAREGLVFVPQERNVFGALTIAENLDIGAYLEPARSHERARDVYARFPLLAERRGKAAGALSGGQRQTLAMAIALMASPRVLLLDEPTAALAPKPAAEIFKAIRGLADEGIAILMVEQNALAALAMSDRALVMVDGRVAMDGEAQAMRQDPEVRRAFLGGRA</sequence>
<dbReference type="Proteomes" id="UP000609531">
    <property type="component" value="Unassembled WGS sequence"/>
</dbReference>
<accession>A0A934IV92</accession>
<name>A0A934IV92_9HYPH</name>
<evidence type="ECO:0000256" key="4">
    <source>
        <dbReference type="ARBA" id="ARBA00022840"/>
    </source>
</evidence>
<evidence type="ECO:0000259" key="6">
    <source>
        <dbReference type="PROSITE" id="PS50893"/>
    </source>
</evidence>
<evidence type="ECO:0000256" key="1">
    <source>
        <dbReference type="ARBA" id="ARBA00005417"/>
    </source>
</evidence>
<dbReference type="InterPro" id="IPR003439">
    <property type="entry name" value="ABC_transporter-like_ATP-bd"/>
</dbReference>
<comment type="caution">
    <text evidence="7">The sequence shown here is derived from an EMBL/GenBank/DDBJ whole genome shotgun (WGS) entry which is preliminary data.</text>
</comment>
<dbReference type="Gene3D" id="3.40.50.300">
    <property type="entry name" value="P-loop containing nucleotide triphosphate hydrolases"/>
    <property type="match status" value="1"/>
</dbReference>
<evidence type="ECO:0000256" key="5">
    <source>
        <dbReference type="ARBA" id="ARBA00022970"/>
    </source>
</evidence>
<dbReference type="RefSeq" id="WP_198884256.1">
    <property type="nucleotide sequence ID" value="NZ_JAEKJA010000026.1"/>
</dbReference>
<keyword evidence="4 7" id="KW-0067">ATP-binding</keyword>
<keyword evidence="5" id="KW-0029">Amino-acid transport</keyword>
<evidence type="ECO:0000256" key="3">
    <source>
        <dbReference type="ARBA" id="ARBA00022741"/>
    </source>
</evidence>
<dbReference type="GO" id="GO:0005524">
    <property type="term" value="F:ATP binding"/>
    <property type="evidence" value="ECO:0007669"/>
    <property type="project" value="UniProtKB-KW"/>
</dbReference>
<dbReference type="SUPFAM" id="SSF52540">
    <property type="entry name" value="P-loop containing nucleoside triphosphate hydrolases"/>
    <property type="match status" value="1"/>
</dbReference>
<dbReference type="PROSITE" id="PS50893">
    <property type="entry name" value="ABC_TRANSPORTER_2"/>
    <property type="match status" value="1"/>
</dbReference>
<dbReference type="InterPro" id="IPR027417">
    <property type="entry name" value="P-loop_NTPase"/>
</dbReference>
<dbReference type="AlphaFoldDB" id="A0A934IV92"/>
<dbReference type="InterPro" id="IPR003593">
    <property type="entry name" value="AAA+_ATPase"/>
</dbReference>
<keyword evidence="2" id="KW-0813">Transport</keyword>
<dbReference type="SMART" id="SM00382">
    <property type="entry name" value="AAA"/>
    <property type="match status" value="1"/>
</dbReference>
<dbReference type="CDD" id="cd03224">
    <property type="entry name" value="ABC_TM1139_LivF_branched"/>
    <property type="match status" value="1"/>
</dbReference>
<keyword evidence="3" id="KW-0547">Nucleotide-binding</keyword>
<feature type="domain" description="ABC transporter" evidence="6">
    <location>
        <begin position="2"/>
        <end position="233"/>
    </location>
</feature>
<dbReference type="Pfam" id="PF00005">
    <property type="entry name" value="ABC_tran"/>
    <property type="match status" value="1"/>
</dbReference>
<dbReference type="GO" id="GO:0015807">
    <property type="term" value="P:L-amino acid transport"/>
    <property type="evidence" value="ECO:0007669"/>
    <property type="project" value="TreeGrafter"/>
</dbReference>
<evidence type="ECO:0000313" key="8">
    <source>
        <dbReference type="Proteomes" id="UP000609531"/>
    </source>
</evidence>
<dbReference type="PANTHER" id="PTHR43820:SF4">
    <property type="entry name" value="HIGH-AFFINITY BRANCHED-CHAIN AMINO ACID TRANSPORT ATP-BINDING PROTEIN LIVF"/>
    <property type="match status" value="1"/>
</dbReference>
<dbReference type="PANTHER" id="PTHR43820">
    <property type="entry name" value="HIGH-AFFINITY BRANCHED-CHAIN AMINO ACID TRANSPORT ATP-BINDING PROTEIN LIVF"/>
    <property type="match status" value="1"/>
</dbReference>
<organism evidence="7 8">
    <name type="scientific">Acuticoccus mangrovi</name>
    <dbReference type="NCBI Taxonomy" id="2796142"/>
    <lineage>
        <taxon>Bacteria</taxon>
        <taxon>Pseudomonadati</taxon>
        <taxon>Pseudomonadota</taxon>
        <taxon>Alphaproteobacteria</taxon>
        <taxon>Hyphomicrobiales</taxon>
        <taxon>Amorphaceae</taxon>
        <taxon>Acuticoccus</taxon>
    </lineage>
</organism>
<dbReference type="InterPro" id="IPR052156">
    <property type="entry name" value="BCAA_Transport_ATP-bd_LivF"/>
</dbReference>
<comment type="similarity">
    <text evidence="1">Belongs to the ABC transporter superfamily.</text>
</comment>
<protein>
    <submittedName>
        <fullName evidence="7">ABC transporter ATP-binding protein</fullName>
    </submittedName>
</protein>
<keyword evidence="8" id="KW-1185">Reference proteome</keyword>
<evidence type="ECO:0000313" key="7">
    <source>
        <dbReference type="EMBL" id="MBJ3778359.1"/>
    </source>
</evidence>
<proteinExistence type="inferred from homology"/>
<evidence type="ECO:0000256" key="2">
    <source>
        <dbReference type="ARBA" id="ARBA00022448"/>
    </source>
</evidence>